<sequence>MMRLSAMKHLTLPFPRARLSIAAIFPVLLFGNTLAHAQVVPTNGSAVSNVGSATLININRPDANKASYNQFSSFEALGVVLNNATKNTDTKLIGGVKRNEALGGTSANLIILDNIGNAPTKLNGLVEIAGQAADLVMVGKNGVICNSCGFINTNNLTLGAGTLSRNASGTYELDTNSGQSFINITGAGLSAPDSNVNLVAEQIKLLSPIYGKDVAFNIVRGVYGIEDRTTRSLGGAFDAQLGDYVGVPNVLADGDITIYTNARKLDVTNLSLTGTGNIFLSAESGAIDVTSGRWIANGTMAFAADDLSIKKTSTDSRELNIVANNLQTYGMFSVASDIDIKALDAQLAASSFDTKNGMVATTDSLSMDSVTVRGDMSLLAQNATLSSVDARGAKGEISANQIAINGGRLAYTGFDISDFDTLALNRGTLESDNLVVTARPNADVSLTGGTQLIADKLEMNNIRQFSNSGDIALSQDLVLDRAASFQNEGGIVARNLRLSDVTGTLSNTGNIKTTGVELTNVADVENSGRWSTDTFALAGTSGTFRNAGDMTATTLSVANSGDVINAGKIKTGTLDISNANRFNNLAGAQVEASTAMTLGSLSSFLNQGRLVAQTMNANSVARIENSGDINVKNGAVLAGGQFSSQGNLWIESGTASFAFDNDVTLTGQVRAASLAVDSTTAQLTNLALNANDLRINTSGKTTLDNARIQTANSLSITADTVEASRKTLLNAPALTVDARQQAYDDVELSGNDVTLRGSRDGTGLIALSKSRIQGIDTLALGTTDTLNITQTDVSAADMQASAVGQLNIDALSRLALGSGQFTGIAQLAQSGNVSADALVLKQIQTLDNSGTIQAKNNAEVSSINTLNNSASGVMALKATTGQGNGTITNAGQLAVDSGRLQFESWTNQNLLVGTNATLEYTNFVNQVGAVLGGLGELTVAASVGTNGSFSNSGQIDAVQDLALYGRNIDNKGAIQVGRNLQLGRQNVSDPAFVSFKNYAGQGSVTVGRDFNARVDKFDSAATFSTQTDNSNSTIYAPSGRFDVPCAANGIGSCRDGFNVAEGATLVWYGSGGFIPVFGKLGRDGATVQTTTVTVTPGTYQDAPIRVGGNFDARGQASNASFNSYAATLDVAGNANITGYASKNTSAFEATFREQRQYFTDEYKCYSDVACVNPIGNNRYEGRVANYAGLAPTDTTTVTSRTGGLRTVALSAPTPSVSAVSASAPVVVLPTDLIVDPDLSGTRNVSAVAPAAVITPQPSGTIVPPTTPQQEVKVSASNFVFPTIPGELPVSEKLPVISDTQERAFDFINPARLRDDRLNRSCYSTPQGEDSTSLNTNSDAVDSRCIITVHTPKKPT</sequence>
<dbReference type="STRING" id="360910.BAV2825"/>
<evidence type="ECO:0000313" key="4">
    <source>
        <dbReference type="Proteomes" id="UP000001977"/>
    </source>
</evidence>
<organism evidence="3 4">
    <name type="scientific">Bordetella avium (strain 197N)</name>
    <dbReference type="NCBI Taxonomy" id="360910"/>
    <lineage>
        <taxon>Bacteria</taxon>
        <taxon>Pseudomonadati</taxon>
        <taxon>Pseudomonadota</taxon>
        <taxon>Betaproteobacteria</taxon>
        <taxon>Burkholderiales</taxon>
        <taxon>Alcaligenaceae</taxon>
        <taxon>Bordetella</taxon>
    </lineage>
</organism>
<feature type="signal peptide" evidence="1">
    <location>
        <begin position="1"/>
        <end position="37"/>
    </location>
</feature>
<accession>Q2KVQ8</accession>
<dbReference type="InterPro" id="IPR012334">
    <property type="entry name" value="Pectin_lyas_fold"/>
</dbReference>
<dbReference type="EMBL" id="AM167904">
    <property type="protein sequence ID" value="CAJ50435.1"/>
    <property type="molecule type" value="Genomic_DNA"/>
</dbReference>
<protein>
    <submittedName>
        <fullName evidence="3">Hemolysin/hemagglutin</fullName>
    </submittedName>
</protein>
<dbReference type="Proteomes" id="UP000001977">
    <property type="component" value="Chromosome"/>
</dbReference>
<dbReference type="SMART" id="SM00912">
    <property type="entry name" value="Haemagg_act"/>
    <property type="match status" value="1"/>
</dbReference>
<dbReference type="Gene3D" id="2.160.20.10">
    <property type="entry name" value="Single-stranded right-handed beta-helix, Pectin lyase-like"/>
    <property type="match status" value="1"/>
</dbReference>
<dbReference type="InterPro" id="IPR008638">
    <property type="entry name" value="FhaB/CdiA-like_TPS"/>
</dbReference>
<dbReference type="Pfam" id="PF05860">
    <property type="entry name" value="TPS"/>
    <property type="match status" value="1"/>
</dbReference>
<evidence type="ECO:0000259" key="2">
    <source>
        <dbReference type="SMART" id="SM00912"/>
    </source>
</evidence>
<dbReference type="eggNOG" id="COG3210">
    <property type="taxonomic scope" value="Bacteria"/>
</dbReference>
<reference evidence="3 4" key="1">
    <citation type="journal article" date="2006" name="J. Bacteriol.">
        <title>Comparison of the genome sequence of the poultry pathogen Bordetella avium with those of B. bronchiseptica, B. pertussis, and B. parapertussis reveals extensive diversity in surface structures associated with host interaction.</title>
        <authorList>
            <person name="Sebaihia M."/>
            <person name="Preston A."/>
            <person name="Maskell D.J."/>
            <person name="Kuzmiak H."/>
            <person name="Connell T.D."/>
            <person name="King N.D."/>
            <person name="Orndorff P.E."/>
            <person name="Miyamoto D.M."/>
            <person name="Thomson N.R."/>
            <person name="Harris D."/>
            <person name="Goble A."/>
            <person name="Lord A."/>
            <person name="Murphy L."/>
            <person name="Quail M.A."/>
            <person name="Rutter S."/>
            <person name="Squares R."/>
            <person name="Squares S."/>
            <person name="Woodward J."/>
            <person name="Parkhill J."/>
            <person name="Temple L.M."/>
        </authorList>
    </citation>
    <scope>NUCLEOTIDE SEQUENCE [LARGE SCALE GENOMIC DNA]</scope>
    <source>
        <strain evidence="3 4">197N</strain>
    </source>
</reference>
<dbReference type="HOGENOM" id="CLU_257373_0_0_4"/>
<feature type="chain" id="PRO_5004211977" evidence="1">
    <location>
        <begin position="38"/>
        <end position="1355"/>
    </location>
</feature>
<keyword evidence="4" id="KW-1185">Reference proteome</keyword>
<name>Q2KVQ8_BORA1</name>
<dbReference type="KEGG" id="bav:BAV2825"/>
<proteinExistence type="predicted"/>
<evidence type="ECO:0000313" key="3">
    <source>
        <dbReference type="EMBL" id="CAJ50435.1"/>
    </source>
</evidence>
<keyword evidence="1" id="KW-0732">Signal</keyword>
<gene>
    <name evidence="3" type="primary">hagB1</name>
    <name evidence="3" type="ordered locus">BAV2825</name>
</gene>
<evidence type="ECO:0000256" key="1">
    <source>
        <dbReference type="SAM" id="SignalP"/>
    </source>
</evidence>
<feature type="domain" description="Filamentous haemagglutinin FhaB/tRNA nuclease CdiA-like TPS" evidence="2">
    <location>
        <begin position="50"/>
        <end position="168"/>
    </location>
</feature>